<accession>A0A0F4ZJF7</accession>
<gene>
    <name evidence="2" type="ORF">TD95_002259</name>
</gene>
<evidence type="ECO:0000256" key="1">
    <source>
        <dbReference type="PROSITE-ProRule" id="PRU00489"/>
    </source>
</evidence>
<dbReference type="InterPro" id="IPR002052">
    <property type="entry name" value="DNA_methylase_N6_adenine_CS"/>
</dbReference>
<organism evidence="2 3">
    <name type="scientific">Thielaviopsis punctulata</name>
    <dbReference type="NCBI Taxonomy" id="72032"/>
    <lineage>
        <taxon>Eukaryota</taxon>
        <taxon>Fungi</taxon>
        <taxon>Dikarya</taxon>
        <taxon>Ascomycota</taxon>
        <taxon>Pezizomycotina</taxon>
        <taxon>Sordariomycetes</taxon>
        <taxon>Hypocreomycetidae</taxon>
        <taxon>Microascales</taxon>
        <taxon>Ceratocystidaceae</taxon>
        <taxon>Thielaviopsis</taxon>
    </lineage>
</organism>
<keyword evidence="3" id="KW-1185">Reference proteome</keyword>
<dbReference type="InterPro" id="IPR029063">
    <property type="entry name" value="SAM-dependent_MTases_sf"/>
</dbReference>
<dbReference type="PANTHER" id="PTHR12829:SF4">
    <property type="entry name" value="N(6)-ADENINE-SPECIFIC METHYLTRANSFERASE METTL4"/>
    <property type="match status" value="1"/>
</dbReference>
<comment type="similarity">
    <text evidence="1">Belongs to the MT-A70-like family.</text>
</comment>
<dbReference type="PROSITE" id="PS00092">
    <property type="entry name" value="N6_MTASE"/>
    <property type="match status" value="1"/>
</dbReference>
<dbReference type="SUPFAM" id="SSF53335">
    <property type="entry name" value="S-adenosyl-L-methionine-dependent methyltransferases"/>
    <property type="match status" value="1"/>
</dbReference>
<name>A0A0F4ZJF7_9PEZI</name>
<dbReference type="PROSITE" id="PS51143">
    <property type="entry name" value="MT_A70"/>
    <property type="match status" value="1"/>
</dbReference>
<evidence type="ECO:0008006" key="4">
    <source>
        <dbReference type="Google" id="ProtNLM"/>
    </source>
</evidence>
<protein>
    <recommendedName>
        <fullName evidence="4">MT-A70-domain-containing protein</fullName>
    </recommendedName>
</protein>
<reference evidence="2 3" key="1">
    <citation type="submission" date="2015-03" db="EMBL/GenBank/DDBJ databases">
        <authorList>
            <person name="Radwan O."/>
            <person name="Al-Naeli F.A."/>
            <person name="Rendon G.A."/>
            <person name="Fields C."/>
        </authorList>
    </citation>
    <scope>NUCLEOTIDE SEQUENCE [LARGE SCALE GENOMIC DNA]</scope>
    <source>
        <strain evidence="2">CR-DP1</strain>
    </source>
</reference>
<dbReference type="PANTHER" id="PTHR12829">
    <property type="entry name" value="N6-ADENOSINE-METHYLTRANSFERASE"/>
    <property type="match status" value="1"/>
</dbReference>
<dbReference type="GO" id="GO:0003676">
    <property type="term" value="F:nucleic acid binding"/>
    <property type="evidence" value="ECO:0007669"/>
    <property type="project" value="InterPro"/>
</dbReference>
<dbReference type="AlphaFoldDB" id="A0A0F4ZJF7"/>
<dbReference type="Pfam" id="PF05063">
    <property type="entry name" value="MT-A70"/>
    <property type="match status" value="1"/>
</dbReference>
<evidence type="ECO:0000313" key="2">
    <source>
        <dbReference type="EMBL" id="KKA30345.1"/>
    </source>
</evidence>
<sequence length="412" mass="45323">MTAFQSSVLYTSRDRSIVCIDIPRSLEEAQALPGQLTACSFACDSPPSSAAISTAITTATGSTCSSVASPPCTTPFKRRIRSVAPIKIPFATPDPQRGNVPDTRDPAAQLAELMAQDTVERALEILQHEYTGPLCLPRLTLPESVDSSKLDLSVSENTQDASEPLPAPYHIPPKAIFVSGRIQDTLPELAAVTLSAFDLIVLDPPWANRSARRKRRRAGGYSTFSDLTDTRALLSQIPISSRLAPGGIVAVWITNKHTLFDLMTAPHTGVFASWGVEMVAEWLWLKVTMDGQPVVDVASTWRKPWEKLLIAQRPGERMAGLQQGKVLVSVPDVHSRKPNLRSLFGDMLGSEFRGLEVFARNLTAGWCSWGDEVLKFQEHKHWEVLEVLEKAKEDLKSKEENTIKTCDAKIKK</sequence>
<dbReference type="EMBL" id="LAEV01000407">
    <property type="protein sequence ID" value="KKA30345.1"/>
    <property type="molecule type" value="Genomic_DNA"/>
</dbReference>
<evidence type="ECO:0000313" key="3">
    <source>
        <dbReference type="Proteomes" id="UP000033483"/>
    </source>
</evidence>
<dbReference type="GO" id="GO:0005634">
    <property type="term" value="C:nucleus"/>
    <property type="evidence" value="ECO:0007669"/>
    <property type="project" value="TreeGrafter"/>
</dbReference>
<dbReference type="GO" id="GO:0008168">
    <property type="term" value="F:methyltransferase activity"/>
    <property type="evidence" value="ECO:0007669"/>
    <property type="project" value="InterPro"/>
</dbReference>
<dbReference type="GO" id="GO:0032259">
    <property type="term" value="P:methylation"/>
    <property type="evidence" value="ECO:0007669"/>
    <property type="project" value="InterPro"/>
</dbReference>
<dbReference type="OrthoDB" id="61116at2759"/>
<dbReference type="Proteomes" id="UP000033483">
    <property type="component" value="Unassembled WGS sequence"/>
</dbReference>
<dbReference type="InterPro" id="IPR007757">
    <property type="entry name" value="MT-A70-like"/>
</dbReference>
<comment type="caution">
    <text evidence="2">The sequence shown here is derived from an EMBL/GenBank/DDBJ whole genome shotgun (WGS) entry which is preliminary data.</text>
</comment>
<proteinExistence type="inferred from homology"/>